<evidence type="ECO:0000256" key="5">
    <source>
        <dbReference type="ARBA" id="ARBA00023002"/>
    </source>
</evidence>
<evidence type="ECO:0000256" key="3">
    <source>
        <dbReference type="ARBA" id="ARBA00022617"/>
    </source>
</evidence>
<evidence type="ECO:0000313" key="10">
    <source>
        <dbReference type="EMBL" id="UJO20138.1"/>
    </source>
</evidence>
<keyword evidence="6 8" id="KW-0408">Iron</keyword>
<dbReference type="InterPro" id="IPR036396">
    <property type="entry name" value="Cyt_P450_sf"/>
</dbReference>
<dbReference type="Proteomes" id="UP000756132">
    <property type="component" value="Chromosome 7"/>
</dbReference>
<reference evidence="10" key="2">
    <citation type="journal article" date="2022" name="Microb. Genom.">
        <title>A chromosome-scale genome assembly of the tomato pathogen Cladosporium fulvum reveals a compartmentalized genome architecture and the presence of a dispensable chromosome.</title>
        <authorList>
            <person name="Zaccaron A.Z."/>
            <person name="Chen L.H."/>
            <person name="Samaras A."/>
            <person name="Stergiopoulos I."/>
        </authorList>
    </citation>
    <scope>NUCLEOTIDE SEQUENCE</scope>
    <source>
        <strain evidence="10">Race5_Kim</strain>
    </source>
</reference>
<reference evidence="10" key="1">
    <citation type="submission" date="2021-12" db="EMBL/GenBank/DDBJ databases">
        <authorList>
            <person name="Zaccaron A."/>
            <person name="Stergiopoulos I."/>
        </authorList>
    </citation>
    <scope>NUCLEOTIDE SEQUENCE</scope>
    <source>
        <strain evidence="10">Race5_Kim</strain>
    </source>
</reference>
<dbReference type="PANTHER" id="PTHR24305:SF230">
    <property type="entry name" value="P450, PUTATIVE (EUROFUNG)-RELATED"/>
    <property type="match status" value="1"/>
</dbReference>
<name>A0A9Q8URV6_PASFU</name>
<evidence type="ECO:0000256" key="4">
    <source>
        <dbReference type="ARBA" id="ARBA00022723"/>
    </source>
</evidence>
<dbReference type="EMBL" id="CP090169">
    <property type="protein sequence ID" value="UJO20138.1"/>
    <property type="molecule type" value="Genomic_DNA"/>
</dbReference>
<sequence length="467" mass="53032">MSQVHLMLAIIGSLAVILSVRQVFCIVYNLFYHPLAFFPGPKTAAARDIKYIKPLHDQYGSVVRIAPNELSLADPTAWKAELVLKAPHLILAPDEAHSRMRRKLAHAFSAAAVKEQEYLMRVHFDKMVDRIREQAWASRCGLVDMEKMYNCVAFDVIGDLAFGESFGALDAFEYHEYMNGVFMNLKVFSMFQRLSVYKWALKAIGMLMSVVPAAVEGRRKHFAFAAERVKARMSRETDRKDFLWYILKHNEKDGRGLSREEIYSNSGLLIGAGSETTATTLTGATFYLLNNPKSMQRLCDEVRSAFGSTSEISIATASKLPYLVAIIEEAMRLYPPGPAANVRVTNHAMDIDSRLVPRGTRVAVQQWTAHRSESNFHDAERFLPERWLANADARFASDKRNAVNPFSFGPRNCLGKALAYAEMYSIMARVVYNFDMELDIRSSDWLNQRAFIFWEKGPLWVKITPRT</sequence>
<dbReference type="AlphaFoldDB" id="A0A9Q8URV6"/>
<dbReference type="PRINTS" id="PR00463">
    <property type="entry name" value="EP450I"/>
</dbReference>
<keyword evidence="5 9" id="KW-0560">Oxidoreductase</keyword>
<evidence type="ECO:0000256" key="6">
    <source>
        <dbReference type="ARBA" id="ARBA00023004"/>
    </source>
</evidence>
<dbReference type="GeneID" id="71990185"/>
<evidence type="ECO:0000256" key="7">
    <source>
        <dbReference type="ARBA" id="ARBA00023033"/>
    </source>
</evidence>
<keyword evidence="3 8" id="KW-0349">Heme</keyword>
<keyword evidence="7 9" id="KW-0503">Monooxygenase</keyword>
<dbReference type="PRINTS" id="PR00385">
    <property type="entry name" value="P450"/>
</dbReference>
<feature type="binding site" description="axial binding residue" evidence="8">
    <location>
        <position position="413"/>
    </location>
    <ligand>
        <name>heme</name>
        <dbReference type="ChEBI" id="CHEBI:30413"/>
    </ligand>
    <ligandPart>
        <name>Fe</name>
        <dbReference type="ChEBI" id="CHEBI:18248"/>
    </ligandPart>
</feature>
<dbReference type="KEGG" id="ffu:CLAFUR5_10307"/>
<dbReference type="InterPro" id="IPR017972">
    <property type="entry name" value="Cyt_P450_CS"/>
</dbReference>
<evidence type="ECO:0000313" key="11">
    <source>
        <dbReference type="Proteomes" id="UP000756132"/>
    </source>
</evidence>
<keyword evidence="11" id="KW-1185">Reference proteome</keyword>
<organism evidence="10 11">
    <name type="scientific">Passalora fulva</name>
    <name type="common">Tomato leaf mold</name>
    <name type="synonym">Cladosporium fulvum</name>
    <dbReference type="NCBI Taxonomy" id="5499"/>
    <lineage>
        <taxon>Eukaryota</taxon>
        <taxon>Fungi</taxon>
        <taxon>Dikarya</taxon>
        <taxon>Ascomycota</taxon>
        <taxon>Pezizomycotina</taxon>
        <taxon>Dothideomycetes</taxon>
        <taxon>Dothideomycetidae</taxon>
        <taxon>Mycosphaerellales</taxon>
        <taxon>Mycosphaerellaceae</taxon>
        <taxon>Fulvia</taxon>
    </lineage>
</organism>
<evidence type="ECO:0000256" key="9">
    <source>
        <dbReference type="RuleBase" id="RU000461"/>
    </source>
</evidence>
<dbReference type="GO" id="GO:0005506">
    <property type="term" value="F:iron ion binding"/>
    <property type="evidence" value="ECO:0007669"/>
    <property type="project" value="InterPro"/>
</dbReference>
<dbReference type="RefSeq" id="XP_047764504.1">
    <property type="nucleotide sequence ID" value="XM_047909455.1"/>
</dbReference>
<dbReference type="GO" id="GO:0020037">
    <property type="term" value="F:heme binding"/>
    <property type="evidence" value="ECO:0007669"/>
    <property type="project" value="InterPro"/>
</dbReference>
<keyword evidence="4 8" id="KW-0479">Metal-binding</keyword>
<comment type="cofactor">
    <cofactor evidence="1 8">
        <name>heme</name>
        <dbReference type="ChEBI" id="CHEBI:30413"/>
    </cofactor>
</comment>
<dbReference type="GO" id="GO:0004497">
    <property type="term" value="F:monooxygenase activity"/>
    <property type="evidence" value="ECO:0007669"/>
    <property type="project" value="UniProtKB-KW"/>
</dbReference>
<dbReference type="PANTHER" id="PTHR24305">
    <property type="entry name" value="CYTOCHROME P450"/>
    <property type="match status" value="1"/>
</dbReference>
<dbReference type="CDD" id="cd11058">
    <property type="entry name" value="CYP60B-like"/>
    <property type="match status" value="1"/>
</dbReference>
<dbReference type="InterPro" id="IPR050121">
    <property type="entry name" value="Cytochrome_P450_monoxygenase"/>
</dbReference>
<comment type="similarity">
    <text evidence="2 9">Belongs to the cytochrome P450 family.</text>
</comment>
<dbReference type="Gene3D" id="1.10.630.10">
    <property type="entry name" value="Cytochrome P450"/>
    <property type="match status" value="1"/>
</dbReference>
<dbReference type="Pfam" id="PF00067">
    <property type="entry name" value="p450"/>
    <property type="match status" value="1"/>
</dbReference>
<evidence type="ECO:0000256" key="1">
    <source>
        <dbReference type="ARBA" id="ARBA00001971"/>
    </source>
</evidence>
<proteinExistence type="inferred from homology"/>
<protein>
    <submittedName>
        <fullName evidence="10">Cytochrome P450 monooxygenase astJ</fullName>
    </submittedName>
</protein>
<dbReference type="InterPro" id="IPR002401">
    <property type="entry name" value="Cyt_P450_E_grp-I"/>
</dbReference>
<evidence type="ECO:0000256" key="8">
    <source>
        <dbReference type="PIRSR" id="PIRSR602401-1"/>
    </source>
</evidence>
<evidence type="ECO:0000256" key="2">
    <source>
        <dbReference type="ARBA" id="ARBA00010617"/>
    </source>
</evidence>
<gene>
    <name evidence="10" type="ORF">CLAFUR5_10307</name>
</gene>
<dbReference type="PROSITE" id="PS00086">
    <property type="entry name" value="CYTOCHROME_P450"/>
    <property type="match status" value="1"/>
</dbReference>
<dbReference type="GO" id="GO:0016705">
    <property type="term" value="F:oxidoreductase activity, acting on paired donors, with incorporation or reduction of molecular oxygen"/>
    <property type="evidence" value="ECO:0007669"/>
    <property type="project" value="InterPro"/>
</dbReference>
<accession>A0A9Q8URV6</accession>
<dbReference type="OrthoDB" id="1470350at2759"/>
<dbReference type="SUPFAM" id="SSF48264">
    <property type="entry name" value="Cytochrome P450"/>
    <property type="match status" value="1"/>
</dbReference>
<dbReference type="InterPro" id="IPR001128">
    <property type="entry name" value="Cyt_P450"/>
</dbReference>